<evidence type="ECO:0000313" key="8">
    <source>
        <dbReference type="Proteomes" id="UP000245461"/>
    </source>
</evidence>
<dbReference type="PROSITE" id="PS51257">
    <property type="entry name" value="PROKAR_LIPOPROTEIN"/>
    <property type="match status" value="1"/>
</dbReference>
<feature type="transmembrane region" description="Helical" evidence="6">
    <location>
        <begin position="94"/>
        <end position="112"/>
    </location>
</feature>
<dbReference type="RefSeq" id="WP_109901451.1">
    <property type="nucleotide sequence ID" value="NZ_QGLE01000001.1"/>
</dbReference>
<dbReference type="EMBL" id="QGLE01000001">
    <property type="protein sequence ID" value="PWR25448.1"/>
    <property type="molecule type" value="Genomic_DNA"/>
</dbReference>
<comment type="subcellular location">
    <subcellularLocation>
        <location evidence="1">Cell membrane</location>
        <topology evidence="1">Multi-pass membrane protein</topology>
    </subcellularLocation>
</comment>
<protein>
    <submittedName>
        <fullName evidence="7">ABC transporter permease</fullName>
    </submittedName>
</protein>
<feature type="transmembrane region" description="Helical" evidence="6">
    <location>
        <begin position="20"/>
        <end position="42"/>
    </location>
</feature>
<feature type="transmembrane region" description="Helical" evidence="6">
    <location>
        <begin position="62"/>
        <end position="82"/>
    </location>
</feature>
<comment type="caution">
    <text evidence="7">The sequence shown here is derived from an EMBL/GenBank/DDBJ whole genome shotgun (WGS) entry which is preliminary data.</text>
</comment>
<gene>
    <name evidence="7" type="ORF">DKG74_00240</name>
</gene>
<dbReference type="Pfam" id="PF02653">
    <property type="entry name" value="BPD_transp_2"/>
    <property type="match status" value="1"/>
</dbReference>
<name>A0A317EEH6_9PROT</name>
<sequence>MFDRITLVRRQDVPWTARTATFLGGLGFGIALSCLLLVAAGVPTESLIDELVVQVFLSSDGLAQTVTAAAPLILVGLCSALATRVRFWNIGIEGQLWLGAIAAAAVGILDIGPEAIRVWLMMLAALAAGALWILPPLVLKSRFGVSETVLTLLLSNVGFLCVQHLLFGAWKDPNNGFPVSPQMGPAEQLARFGWGNVGMGTALALTIAVLAYVFIDRSRIGLQARAIGLNPTTARAAGLPVTATVALMVLLSGALAGLAGGVIVAGTEFRLTQYLGNNYTFSGITIGFLARTHPLGVIVAAFGVAGMFTAGSSLKVFYGLSDAVVVLIQGIVLMSLLSAQFFSTYRLSVARRGVA</sequence>
<dbReference type="OrthoDB" id="9809785at2"/>
<dbReference type="GO" id="GO:0005886">
    <property type="term" value="C:plasma membrane"/>
    <property type="evidence" value="ECO:0007669"/>
    <property type="project" value="UniProtKB-SubCell"/>
</dbReference>
<feature type="transmembrane region" description="Helical" evidence="6">
    <location>
        <begin position="297"/>
        <end position="318"/>
    </location>
</feature>
<evidence type="ECO:0000256" key="5">
    <source>
        <dbReference type="ARBA" id="ARBA00023136"/>
    </source>
</evidence>
<feature type="transmembrane region" description="Helical" evidence="6">
    <location>
        <begin position="324"/>
        <end position="342"/>
    </location>
</feature>
<keyword evidence="5 6" id="KW-0472">Membrane</keyword>
<keyword evidence="2" id="KW-1003">Cell membrane</keyword>
<dbReference type="Proteomes" id="UP000245461">
    <property type="component" value="Unassembled WGS sequence"/>
</dbReference>
<evidence type="ECO:0000256" key="2">
    <source>
        <dbReference type="ARBA" id="ARBA00022475"/>
    </source>
</evidence>
<evidence type="ECO:0000256" key="4">
    <source>
        <dbReference type="ARBA" id="ARBA00022989"/>
    </source>
</evidence>
<dbReference type="PANTHER" id="PTHR47089:SF1">
    <property type="entry name" value="GUANOSINE ABC TRANSPORTER PERMEASE PROTEIN NUPP"/>
    <property type="match status" value="1"/>
</dbReference>
<dbReference type="PANTHER" id="PTHR47089">
    <property type="entry name" value="ABC TRANSPORTER, PERMEASE PROTEIN"/>
    <property type="match status" value="1"/>
</dbReference>
<evidence type="ECO:0000256" key="1">
    <source>
        <dbReference type="ARBA" id="ARBA00004651"/>
    </source>
</evidence>
<feature type="transmembrane region" description="Helical" evidence="6">
    <location>
        <begin position="190"/>
        <end position="215"/>
    </location>
</feature>
<accession>A0A317EEH6</accession>
<keyword evidence="4 6" id="KW-1133">Transmembrane helix</keyword>
<reference evidence="7 8" key="1">
    <citation type="submission" date="2018-05" db="EMBL/GenBank/DDBJ databases">
        <title>Zavarzinia sp. HR-AS.</title>
        <authorList>
            <person name="Lee Y."/>
            <person name="Jeon C.O."/>
        </authorList>
    </citation>
    <scope>NUCLEOTIDE SEQUENCE [LARGE SCALE GENOMIC DNA]</scope>
    <source>
        <strain evidence="7 8">HR-AS</strain>
    </source>
</reference>
<proteinExistence type="predicted"/>
<keyword evidence="3 6" id="KW-0812">Transmembrane</keyword>
<feature type="transmembrane region" description="Helical" evidence="6">
    <location>
        <begin position="236"/>
        <end position="265"/>
    </location>
</feature>
<feature type="transmembrane region" description="Helical" evidence="6">
    <location>
        <begin position="150"/>
        <end position="170"/>
    </location>
</feature>
<dbReference type="GO" id="GO:0022857">
    <property type="term" value="F:transmembrane transporter activity"/>
    <property type="evidence" value="ECO:0007669"/>
    <property type="project" value="InterPro"/>
</dbReference>
<feature type="transmembrane region" description="Helical" evidence="6">
    <location>
        <begin position="118"/>
        <end position="138"/>
    </location>
</feature>
<keyword evidence="8" id="KW-1185">Reference proteome</keyword>
<evidence type="ECO:0000256" key="6">
    <source>
        <dbReference type="SAM" id="Phobius"/>
    </source>
</evidence>
<dbReference type="InterPro" id="IPR001851">
    <property type="entry name" value="ABC_transp_permease"/>
</dbReference>
<evidence type="ECO:0000256" key="3">
    <source>
        <dbReference type="ARBA" id="ARBA00022692"/>
    </source>
</evidence>
<dbReference type="CDD" id="cd06580">
    <property type="entry name" value="TM_PBP1_transp_TpRbsC_like"/>
    <property type="match status" value="1"/>
</dbReference>
<organism evidence="7 8">
    <name type="scientific">Zavarzinia aquatilis</name>
    <dbReference type="NCBI Taxonomy" id="2211142"/>
    <lineage>
        <taxon>Bacteria</taxon>
        <taxon>Pseudomonadati</taxon>
        <taxon>Pseudomonadota</taxon>
        <taxon>Alphaproteobacteria</taxon>
        <taxon>Rhodospirillales</taxon>
        <taxon>Zavarziniaceae</taxon>
        <taxon>Zavarzinia</taxon>
    </lineage>
</organism>
<evidence type="ECO:0000313" key="7">
    <source>
        <dbReference type="EMBL" id="PWR25448.1"/>
    </source>
</evidence>
<dbReference type="AlphaFoldDB" id="A0A317EEH6"/>